<gene>
    <name evidence="3" type="ORF">CR205_12495</name>
</gene>
<dbReference type="GO" id="GO:0042602">
    <property type="term" value="F:riboflavin reductase (NADPH) activity"/>
    <property type="evidence" value="ECO:0007669"/>
    <property type="project" value="TreeGrafter"/>
</dbReference>
<name>A0A2W0HSG2_9BACI</name>
<dbReference type="InterPro" id="IPR012349">
    <property type="entry name" value="Split_barrel_FMN-bd"/>
</dbReference>
<dbReference type="GO" id="GO:0010181">
    <property type="term" value="F:FMN binding"/>
    <property type="evidence" value="ECO:0007669"/>
    <property type="project" value="InterPro"/>
</dbReference>
<dbReference type="Gene3D" id="2.30.110.10">
    <property type="entry name" value="Electron Transport, Fmn-binding Protein, Chain A"/>
    <property type="match status" value="1"/>
</dbReference>
<reference evidence="3 4" key="1">
    <citation type="submission" date="2017-10" db="EMBL/GenBank/DDBJ databases">
        <title>Bacillus sp. nov., a halophilic bacterium isolated from a Yangshapao Lake.</title>
        <authorList>
            <person name="Wang H."/>
        </authorList>
    </citation>
    <scope>NUCLEOTIDE SEQUENCE [LARGE SCALE GENOMIC DNA]</scope>
    <source>
        <strain evidence="3 4">YSP-3</strain>
    </source>
</reference>
<dbReference type="PANTHER" id="PTHR30466:SF1">
    <property type="entry name" value="FMN REDUCTASE (NADH) RUTF"/>
    <property type="match status" value="1"/>
</dbReference>
<dbReference type="EMBL" id="PDOF01000002">
    <property type="protein sequence ID" value="PYZ96528.1"/>
    <property type="molecule type" value="Genomic_DNA"/>
</dbReference>
<keyword evidence="1" id="KW-0560">Oxidoreductase</keyword>
<dbReference type="SUPFAM" id="SSF50475">
    <property type="entry name" value="FMN-binding split barrel"/>
    <property type="match status" value="1"/>
</dbReference>
<evidence type="ECO:0000313" key="4">
    <source>
        <dbReference type="Proteomes" id="UP000248066"/>
    </source>
</evidence>
<sequence length="154" mass="17005">MDDQLFKRAMGKFATGVTVVTTEVGDKVHGMTANAFMSVSLDPKLILISVANRAMMKGYLDDSGSFAVSILAHKQADLSMYFAGQKKDDKSVDFDVFDNMPVLHGSVATITCDVHNTHLEGDHTLYVGKVRDIRVDDETKPLAYFSGKYYNLTE</sequence>
<protein>
    <submittedName>
        <fullName evidence="3">Flavin reductase</fullName>
    </submittedName>
</protein>
<feature type="domain" description="Flavin reductase like" evidence="2">
    <location>
        <begin position="10"/>
        <end position="151"/>
    </location>
</feature>
<dbReference type="PANTHER" id="PTHR30466">
    <property type="entry name" value="FLAVIN REDUCTASE"/>
    <property type="match status" value="1"/>
</dbReference>
<dbReference type="AlphaFoldDB" id="A0A2W0HSG2"/>
<keyword evidence="4" id="KW-1185">Reference proteome</keyword>
<dbReference type="InterPro" id="IPR002563">
    <property type="entry name" value="Flavin_Rdtase-like_dom"/>
</dbReference>
<comment type="caution">
    <text evidence="3">The sequence shown here is derived from an EMBL/GenBank/DDBJ whole genome shotgun (WGS) entry which is preliminary data.</text>
</comment>
<dbReference type="Pfam" id="PF01613">
    <property type="entry name" value="Flavin_Reduct"/>
    <property type="match status" value="1"/>
</dbReference>
<dbReference type="RefSeq" id="WP_110520303.1">
    <property type="nucleotide sequence ID" value="NZ_PDOF01000002.1"/>
</dbReference>
<dbReference type="SMART" id="SM00903">
    <property type="entry name" value="Flavin_Reduct"/>
    <property type="match status" value="1"/>
</dbReference>
<evidence type="ECO:0000256" key="1">
    <source>
        <dbReference type="ARBA" id="ARBA00023002"/>
    </source>
</evidence>
<dbReference type="Proteomes" id="UP000248066">
    <property type="component" value="Unassembled WGS sequence"/>
</dbReference>
<proteinExistence type="predicted"/>
<evidence type="ECO:0000313" key="3">
    <source>
        <dbReference type="EMBL" id="PYZ96528.1"/>
    </source>
</evidence>
<dbReference type="OrthoDB" id="9792858at2"/>
<accession>A0A2W0HSG2</accession>
<organism evidence="3 4">
    <name type="scientific">Alteribacter lacisalsi</name>
    <dbReference type="NCBI Taxonomy" id="2045244"/>
    <lineage>
        <taxon>Bacteria</taxon>
        <taxon>Bacillati</taxon>
        <taxon>Bacillota</taxon>
        <taxon>Bacilli</taxon>
        <taxon>Bacillales</taxon>
        <taxon>Bacillaceae</taxon>
        <taxon>Alteribacter</taxon>
    </lineage>
</organism>
<evidence type="ECO:0000259" key="2">
    <source>
        <dbReference type="SMART" id="SM00903"/>
    </source>
</evidence>
<dbReference type="InterPro" id="IPR050268">
    <property type="entry name" value="NADH-dep_flavin_reductase"/>
</dbReference>